<evidence type="ECO:0000313" key="8">
    <source>
        <dbReference type="Proteomes" id="UP000663841"/>
    </source>
</evidence>
<dbReference type="InterPro" id="IPR056884">
    <property type="entry name" value="NPHP3-like_N"/>
</dbReference>
<dbReference type="InterPro" id="IPR015943">
    <property type="entry name" value="WD40/YVTN_repeat-like_dom_sf"/>
</dbReference>
<feature type="repeat" description="WD" evidence="3">
    <location>
        <begin position="1298"/>
        <end position="1339"/>
    </location>
</feature>
<dbReference type="Proteomes" id="UP000663841">
    <property type="component" value="Unassembled WGS sequence"/>
</dbReference>
<feature type="repeat" description="WD" evidence="3">
    <location>
        <begin position="1036"/>
        <end position="1070"/>
    </location>
</feature>
<dbReference type="InterPro" id="IPR050349">
    <property type="entry name" value="WD_LIS1/nudF_dynein_reg"/>
</dbReference>
<proteinExistence type="predicted"/>
<evidence type="ECO:0000256" key="2">
    <source>
        <dbReference type="ARBA" id="ARBA00022737"/>
    </source>
</evidence>
<keyword evidence="2" id="KW-0677">Repeat</keyword>
<feature type="domain" description="NACHT" evidence="6">
    <location>
        <begin position="281"/>
        <end position="426"/>
    </location>
</feature>
<evidence type="ECO:0000259" key="6">
    <source>
        <dbReference type="PROSITE" id="PS50837"/>
    </source>
</evidence>
<dbReference type="Gene3D" id="2.130.10.10">
    <property type="entry name" value="YVTN repeat-like/Quinoprotein amine dehydrogenase"/>
    <property type="match status" value="4"/>
</dbReference>
<dbReference type="PROSITE" id="PS50837">
    <property type="entry name" value="NACHT"/>
    <property type="match status" value="1"/>
</dbReference>
<dbReference type="Pfam" id="PF00400">
    <property type="entry name" value="WD40"/>
    <property type="match status" value="10"/>
</dbReference>
<dbReference type="InterPro" id="IPR059179">
    <property type="entry name" value="MLKL-like_MCAfunc"/>
</dbReference>
<accession>A0A8H3GAX7</accession>
<sequence>MLLKESLARLKTKWKKGFRTGSESSTRPGTPLPSAHDTPVDPTSVRLDSVISPAPPEFIPKVNTPTQGSPHSDLQPESYPTPGRGNVSWSGIKSLLQTLESSASTFGPLRSAISGLNRCIDIYESTSKGRKEYQELREKLEGLLNDLAEHINRPLSLMMTNSVKRLCSDIETEIKNVEERQKRNTGRQLIEALQESDEIFECYLRIYGHLQRLTLNANMDIIKAISELAMESRLASISPARAAIYNSAESNDVGRRGCTPGTRNPQIELLLEWTYNPEAGRTCWINGMAGTGKTTIAYSVCTKLDESFELGASFFCSRVIPECRQVKYIIPAISYQLARFSLPFRCALDKILESDPDAHTRELKIQYRKLLVEPLLEVQGCLPEDLIVVIDALDECENENSLGQILDLILSPEFTLPIRFLVSSRPEMEIYRRMMGRVDEQGTARLVLHDLDADTVKSDIESYMRHELQCVPLTDAQWCGLVERCGVLFIYASTACYYIKQGCDMETLDEAVATVMGSNSVSREHEDENMIDELYSTILAAAFDRSKLSQTNRTRMKSVLEAVMCAREPMTLDVLAGLLGFGSAKQVDALLKPLRSVLNVAEVTGLVTTLHASFQDFMFSPYRLESRVDHSISPGLFYACRYWSNHLSLGESRHELVNVVHRFYFSNLLIWMEILNLTQNMRFGTNIIREAEKWCRERAVPKDLARMARDAWEFVSVYANHPVSQSTPHIYVSMLPFWPRSQPISIAYMPRTVATLEPVGTAIVERRPALLATWRVSSYRVESMCLSTDGTRLAANDGKVPFVLDTSTGDRVFTVDSSHTDLVGRVAISPDGTQIAFHGVGRKIHLLSGVTGNITRLSVQNIVLECPIVFSPDGLCVAFGSSINYFVSGPINRIHIHGPQDGEPVLSPLEGHTDVITSIIFSPNGLFLASGSRDQTIRVWDTKTGAMVGDPLKSHTSPISTVAYSPDSARLASGSARGTIRVWDPYTGQLILGPFGEHSGVASLAFSPNAKLIAAAEGTTIQVYNAQTGQTVLGPLEGHTNRVNSVIFSRDNEQLFSCSSDGTIRLWNMQDLAVPYNPQPQPQNDFPNDLYCARYSYDGLHLVSGSTNGTVYIWDVLTGEMTLGPLVGHTRSISAVDLSPNNAYVASASRDTTLRIWDAQDGRNLHGPLEADLWSPTCIRFSPDSLCIIAAAYNEPAQIWDVYSGQLVFKHEGRSTWTIAVAFSPDGSQFVSGLIDGVIKVWDRKTGQIVAGPVQGHRNSVMSVEFSPDGSHILSASWDSSIQIWEVQTGRLHHAYGGSVHNLEVYSVAFSPDGHYVVTGSHDHAVRVWNAQDGHPILALKGHTGLVESIQFSPDGSHVVSCSKDGTIRLWDISSRQANLQFDQEGTRIFHPNHALHLLIRICGNEADNPSSSSDDTTDPWFLDGDGWVVDQKKQRLVWVPVDLRIGLLRHPNDSIICSKGSLILNFDGVNIGEKWEECYRP</sequence>
<dbReference type="InterPro" id="IPR019775">
    <property type="entry name" value="WD40_repeat_CS"/>
</dbReference>
<feature type="repeat" description="WD" evidence="3">
    <location>
        <begin position="1095"/>
        <end position="1124"/>
    </location>
</feature>
<feature type="repeat" description="WD" evidence="3">
    <location>
        <begin position="909"/>
        <end position="950"/>
    </location>
</feature>
<feature type="coiled-coil region" evidence="4">
    <location>
        <begin position="126"/>
        <end position="153"/>
    </location>
</feature>
<dbReference type="SUPFAM" id="SSF52540">
    <property type="entry name" value="P-loop containing nucleoside triphosphate hydrolases"/>
    <property type="match status" value="1"/>
</dbReference>
<feature type="compositionally biased region" description="Polar residues" evidence="5">
    <location>
        <begin position="63"/>
        <end position="72"/>
    </location>
</feature>
<dbReference type="Gene3D" id="3.40.50.300">
    <property type="entry name" value="P-loop containing nucleotide triphosphate hydrolases"/>
    <property type="match status" value="1"/>
</dbReference>
<feature type="repeat" description="WD" evidence="3">
    <location>
        <begin position="1254"/>
        <end position="1295"/>
    </location>
</feature>
<feature type="repeat" description="WD" evidence="3">
    <location>
        <begin position="1126"/>
        <end position="1167"/>
    </location>
</feature>
<dbReference type="InterPro" id="IPR020472">
    <property type="entry name" value="WD40_PAC1"/>
</dbReference>
<dbReference type="CDD" id="cd00200">
    <property type="entry name" value="WD40"/>
    <property type="match status" value="2"/>
</dbReference>
<protein>
    <recommendedName>
        <fullName evidence="6">NACHT domain-containing protein</fullName>
    </recommendedName>
</protein>
<dbReference type="PROSITE" id="PS00678">
    <property type="entry name" value="WD_REPEATS_1"/>
    <property type="match status" value="7"/>
</dbReference>
<feature type="repeat" description="WD" evidence="3">
    <location>
        <begin position="1340"/>
        <end position="1381"/>
    </location>
</feature>
<dbReference type="InterPro" id="IPR007111">
    <property type="entry name" value="NACHT_NTPase"/>
</dbReference>
<dbReference type="PROSITE" id="PS50294">
    <property type="entry name" value="WD_REPEATS_REGION"/>
    <property type="match status" value="8"/>
</dbReference>
<name>A0A8H3GAX7_9AGAM</name>
<evidence type="ECO:0000256" key="3">
    <source>
        <dbReference type="PROSITE-ProRule" id="PRU00221"/>
    </source>
</evidence>
<dbReference type="InterPro" id="IPR001680">
    <property type="entry name" value="WD40_rpt"/>
</dbReference>
<organism evidence="7 8">
    <name type="scientific">Rhizoctonia solani</name>
    <dbReference type="NCBI Taxonomy" id="456999"/>
    <lineage>
        <taxon>Eukaryota</taxon>
        <taxon>Fungi</taxon>
        <taxon>Dikarya</taxon>
        <taxon>Basidiomycota</taxon>
        <taxon>Agaricomycotina</taxon>
        <taxon>Agaricomycetes</taxon>
        <taxon>Cantharellales</taxon>
        <taxon>Ceratobasidiaceae</taxon>
        <taxon>Rhizoctonia</taxon>
    </lineage>
</organism>
<dbReference type="CDD" id="cd21037">
    <property type="entry name" value="MLKL_NTD"/>
    <property type="match status" value="1"/>
</dbReference>
<reference evidence="7" key="1">
    <citation type="submission" date="2021-01" db="EMBL/GenBank/DDBJ databases">
        <authorList>
            <person name="Kaushik A."/>
        </authorList>
    </citation>
    <scope>NUCLEOTIDE SEQUENCE</scope>
    <source>
        <strain evidence="7">AG3-T5</strain>
    </source>
</reference>
<feature type="repeat" description="WD" evidence="3">
    <location>
        <begin position="952"/>
        <end position="993"/>
    </location>
</feature>
<dbReference type="Pfam" id="PF24883">
    <property type="entry name" value="NPHP3_N"/>
    <property type="match status" value="1"/>
</dbReference>
<evidence type="ECO:0000256" key="5">
    <source>
        <dbReference type="SAM" id="MobiDB-lite"/>
    </source>
</evidence>
<comment type="caution">
    <text evidence="7">The sequence shown here is derived from an EMBL/GenBank/DDBJ whole genome shotgun (WGS) entry which is preliminary data.</text>
</comment>
<feature type="repeat" description="WD" evidence="3">
    <location>
        <begin position="1211"/>
        <end position="1252"/>
    </location>
</feature>
<keyword evidence="4" id="KW-0175">Coiled coil</keyword>
<dbReference type="InterPro" id="IPR036322">
    <property type="entry name" value="WD40_repeat_dom_sf"/>
</dbReference>
<dbReference type="PRINTS" id="PR00320">
    <property type="entry name" value="GPROTEINBRPT"/>
</dbReference>
<dbReference type="EMBL" id="CAJMWW010000102">
    <property type="protein sequence ID" value="CAE6443365.1"/>
    <property type="molecule type" value="Genomic_DNA"/>
</dbReference>
<dbReference type="SUPFAM" id="SSF50978">
    <property type="entry name" value="WD40 repeat-like"/>
    <property type="match status" value="2"/>
</dbReference>
<evidence type="ECO:0000256" key="4">
    <source>
        <dbReference type="SAM" id="Coils"/>
    </source>
</evidence>
<evidence type="ECO:0000256" key="1">
    <source>
        <dbReference type="ARBA" id="ARBA00022574"/>
    </source>
</evidence>
<dbReference type="PROSITE" id="PS50082">
    <property type="entry name" value="WD_REPEATS_2"/>
    <property type="match status" value="9"/>
</dbReference>
<feature type="region of interest" description="Disordered" evidence="5">
    <location>
        <begin position="14"/>
        <end position="86"/>
    </location>
</feature>
<dbReference type="SMART" id="SM00320">
    <property type="entry name" value="WD40"/>
    <property type="match status" value="12"/>
</dbReference>
<evidence type="ECO:0000313" key="7">
    <source>
        <dbReference type="EMBL" id="CAE6443365.1"/>
    </source>
</evidence>
<dbReference type="InterPro" id="IPR027417">
    <property type="entry name" value="P-loop_NTPase"/>
</dbReference>
<gene>
    <name evidence="7" type="ORF">RDB_LOCUS104572</name>
</gene>
<dbReference type="PANTHER" id="PTHR44129">
    <property type="entry name" value="WD REPEAT-CONTAINING PROTEIN POP1"/>
    <property type="match status" value="1"/>
</dbReference>
<keyword evidence="1 3" id="KW-0853">WD repeat</keyword>